<feature type="chain" id="PRO_5041309259" evidence="1">
    <location>
        <begin position="19"/>
        <end position="793"/>
    </location>
</feature>
<name>A0AA51RWR6_9GAMM</name>
<dbReference type="InterPro" id="IPR033413">
    <property type="entry name" value="DUF5117"/>
</dbReference>
<dbReference type="InterPro" id="IPR024079">
    <property type="entry name" value="MetalloPept_cat_dom_sf"/>
</dbReference>
<dbReference type="PANTHER" id="PTHR38478:SF1">
    <property type="entry name" value="ZINC DEPENDENT METALLOPROTEASE DOMAIN LIPOPROTEIN"/>
    <property type="match status" value="1"/>
</dbReference>
<keyword evidence="5" id="KW-1185">Reference proteome</keyword>
<evidence type="ECO:0000313" key="5">
    <source>
        <dbReference type="Proteomes" id="UP001239782"/>
    </source>
</evidence>
<organism evidence="4 5">
    <name type="scientific">Pleionea litopenaei</name>
    <dbReference type="NCBI Taxonomy" id="3070815"/>
    <lineage>
        <taxon>Bacteria</taxon>
        <taxon>Pseudomonadati</taxon>
        <taxon>Pseudomonadota</taxon>
        <taxon>Gammaproteobacteria</taxon>
        <taxon>Oceanospirillales</taxon>
        <taxon>Pleioneaceae</taxon>
        <taxon>Pleionea</taxon>
    </lineage>
</organism>
<evidence type="ECO:0000259" key="3">
    <source>
        <dbReference type="Pfam" id="PF17148"/>
    </source>
</evidence>
<gene>
    <name evidence="4" type="ORF">Q9312_09870</name>
</gene>
<dbReference type="PANTHER" id="PTHR38478">
    <property type="entry name" value="PEPTIDASE M1A AND M12B"/>
    <property type="match status" value="1"/>
</dbReference>
<dbReference type="InterPro" id="IPR034032">
    <property type="entry name" value="Zn_MMP-like_bac"/>
</dbReference>
<keyword evidence="4" id="KW-0482">Metalloprotease</keyword>
<dbReference type="SUPFAM" id="SSF55486">
    <property type="entry name" value="Metalloproteases ('zincins'), catalytic domain"/>
    <property type="match status" value="1"/>
</dbReference>
<feature type="signal peptide" evidence="1">
    <location>
        <begin position="1"/>
        <end position="18"/>
    </location>
</feature>
<reference evidence="4 5" key="1">
    <citation type="submission" date="2023-08" db="EMBL/GenBank/DDBJ databases">
        <title>Pleionea litopenaei sp. nov., isolated from stomach of juvenile Litopenaeus vannamei.</title>
        <authorList>
            <person name="Rho A.M."/>
            <person name="Hwang C.Y."/>
        </authorList>
    </citation>
    <scope>NUCLEOTIDE SEQUENCE [LARGE SCALE GENOMIC DNA]</scope>
    <source>
        <strain evidence="4 5">HL-JVS1</strain>
    </source>
</reference>
<dbReference type="InterPro" id="IPR032534">
    <property type="entry name" value="EcxA_zinc-bd"/>
</dbReference>
<dbReference type="CDD" id="cd04276">
    <property type="entry name" value="ZnMc_MMP_like_2"/>
    <property type="match status" value="1"/>
</dbReference>
<evidence type="ECO:0000313" key="4">
    <source>
        <dbReference type="EMBL" id="WMS89196.1"/>
    </source>
</evidence>
<feature type="domain" description="DUF5117" evidence="3">
    <location>
        <begin position="79"/>
        <end position="269"/>
    </location>
</feature>
<dbReference type="Pfam" id="PF16313">
    <property type="entry name" value="DUF4953"/>
    <property type="match status" value="1"/>
</dbReference>
<dbReference type="EMBL" id="CP133548">
    <property type="protein sequence ID" value="WMS89196.1"/>
    <property type="molecule type" value="Genomic_DNA"/>
</dbReference>
<feature type="domain" description="EcxA zinc-binding" evidence="2">
    <location>
        <begin position="394"/>
        <end position="699"/>
    </location>
</feature>
<keyword evidence="4" id="KW-0645">Protease</keyword>
<dbReference type="KEGG" id="plei:Q9312_09870"/>
<dbReference type="RefSeq" id="WP_309204463.1">
    <property type="nucleotide sequence ID" value="NZ_CP133548.1"/>
</dbReference>
<dbReference type="Proteomes" id="UP001239782">
    <property type="component" value="Chromosome"/>
</dbReference>
<proteinExistence type="predicted"/>
<dbReference type="Gene3D" id="3.40.390.10">
    <property type="entry name" value="Collagenase (Catalytic Domain)"/>
    <property type="match status" value="1"/>
</dbReference>
<accession>A0AA51RWR6</accession>
<dbReference type="GO" id="GO:0008237">
    <property type="term" value="F:metallopeptidase activity"/>
    <property type="evidence" value="ECO:0007669"/>
    <property type="project" value="UniProtKB-KW"/>
</dbReference>
<dbReference type="Pfam" id="PF17148">
    <property type="entry name" value="DUF5117"/>
    <property type="match status" value="1"/>
</dbReference>
<evidence type="ECO:0000256" key="1">
    <source>
        <dbReference type="SAM" id="SignalP"/>
    </source>
</evidence>
<sequence>MKQLVCWSLLLFSCWTTAQDISSFTQKMQHQPGFIDVYIDKEQGKSFLAVPKQLGDFIFATSLPFGLGSNDIGLDRGLQGGSKLVFFRKVGTRVFLVEKNLAYRASSDNPAEQQAMQEAFAESTLAGFDIVATNSKAFLIDATPFLLQDHMGVAERLAERKQGRYQLSKELSSIDPNVQKAFPRNTELQAIITFQGGEAGSHLQSVVPDERAFTLRQRTSWIALPEQGYQPRKFHPYSGFWSRQFSDYSVPITESIEQRYIPRHRLQKKHPEQALSEPVEPIIYYVDSGAPQPIKQALIDGAIWWNDAFTAAGYKNAFQVKELPADIDPMDIRYNVILWVHRATRGWSYGAAITDPRTQEILKGHVTLGSLRVRQDLMIAQGLTAPFGKDQDQVEQQAMALARIRQLSAHEIGHTLGIAHNFAASANERASVMDYPHPMISVEQKSLSLKDAYAEGIGVWDKQVVRYGYSEFLQDEATELSKILQTSRELKLDFISDQDARPVSGLHATAHLWDNGNNAAEELKRILEVRSIALANFNQNVIPDGTPFSQIEEVLVPIYNLHRYQVEATAKLLGGRYYNYAVKGEQSLVYTSVPAGEQKAALTQLLQTLSPHQLKLEPHILALIPPKAYGYYRTRESFQGKTGPAFDPLSAAQASAAHTLNYLLNDARLTRLAQQSMTENLTAKTVLREISKQVLESTYDESMEQMIQMRVAQSYLMRLNGLVADPQLPMETKAAITAERATISRWLDHTIGRTRQSDEQYGFLVALVELMKDTTQVDSWHEPQLPPGSPIGM</sequence>
<protein>
    <submittedName>
        <fullName evidence="4">Zinc-dependent metalloprotease</fullName>
    </submittedName>
</protein>
<keyword evidence="4" id="KW-0378">Hydrolase</keyword>
<dbReference type="AlphaFoldDB" id="A0AA51RWR6"/>
<evidence type="ECO:0000259" key="2">
    <source>
        <dbReference type="Pfam" id="PF16313"/>
    </source>
</evidence>
<keyword evidence="1" id="KW-0732">Signal</keyword>